<organism evidence="2 3">
    <name type="scientific">Paramecium sonneborni</name>
    <dbReference type="NCBI Taxonomy" id="65129"/>
    <lineage>
        <taxon>Eukaryota</taxon>
        <taxon>Sar</taxon>
        <taxon>Alveolata</taxon>
        <taxon>Ciliophora</taxon>
        <taxon>Intramacronucleata</taxon>
        <taxon>Oligohymenophorea</taxon>
        <taxon>Peniculida</taxon>
        <taxon>Parameciidae</taxon>
        <taxon>Paramecium</taxon>
    </lineage>
</organism>
<evidence type="ECO:0000313" key="2">
    <source>
        <dbReference type="EMBL" id="CAD8125456.1"/>
    </source>
</evidence>
<dbReference type="GO" id="GO:0005769">
    <property type="term" value="C:early endosome"/>
    <property type="evidence" value="ECO:0007669"/>
    <property type="project" value="TreeGrafter"/>
</dbReference>
<dbReference type="AlphaFoldDB" id="A0A8S1RAN3"/>
<dbReference type="Pfam" id="PF00787">
    <property type="entry name" value="PX"/>
    <property type="match status" value="1"/>
</dbReference>
<dbReference type="PANTHER" id="PTHR12431">
    <property type="entry name" value="SORTING NEXIN 17 AND 27"/>
    <property type="match status" value="1"/>
</dbReference>
<dbReference type="CDD" id="cd06093">
    <property type="entry name" value="PX_domain"/>
    <property type="match status" value="1"/>
</dbReference>
<reference evidence="2" key="1">
    <citation type="submission" date="2021-01" db="EMBL/GenBank/DDBJ databases">
        <authorList>
            <consortium name="Genoscope - CEA"/>
            <person name="William W."/>
        </authorList>
    </citation>
    <scope>NUCLEOTIDE SEQUENCE</scope>
</reference>
<proteinExistence type="predicted"/>
<sequence>MKKKCNQVRQHSFQIPKITSLQPLFNTYTESHTEPTTPNKVDMRSKQEQIKLELEQRNKYLEQIISLKQQRYKHNRKELLYHKLQNIEQQLFKWNQTRNNIEFIKKAKQQYLCEYYNSQQSSKPFQARQTQYKNSSVHDFQQTKSKIRDTYSQPRKQSYFNIQYQKKINEIENRVNVMQRKLKFGNLDQQIIPNDQFLHQLILSQIFIFKQNCKSILPTKMMSVHLHVGQSQPHTSEAPVLQFLGKSKKRKRRSLETSDWISLHDHKIKGNSYTQYLIRLKVDNVVWSFWTRYSMLSELHQTLGEVIKSQLPEFPQKRLFGNLNQNFIQTRKQQLDIYLQAIFKDSQVRDSKVFQDFIYNSKQKAFKKADLDSLHRFKLDV</sequence>
<accession>A0A8S1RAN3</accession>
<feature type="domain" description="PX" evidence="1">
    <location>
        <begin position="254"/>
        <end position="365"/>
    </location>
</feature>
<dbReference type="InterPro" id="IPR001683">
    <property type="entry name" value="PX_dom"/>
</dbReference>
<evidence type="ECO:0000259" key="1">
    <source>
        <dbReference type="PROSITE" id="PS50195"/>
    </source>
</evidence>
<dbReference type="Proteomes" id="UP000692954">
    <property type="component" value="Unassembled WGS sequence"/>
</dbReference>
<dbReference type="PROSITE" id="PS50195">
    <property type="entry name" value="PX"/>
    <property type="match status" value="1"/>
</dbReference>
<evidence type="ECO:0000313" key="3">
    <source>
        <dbReference type="Proteomes" id="UP000692954"/>
    </source>
</evidence>
<dbReference type="GO" id="GO:0035091">
    <property type="term" value="F:phosphatidylinositol binding"/>
    <property type="evidence" value="ECO:0007669"/>
    <property type="project" value="InterPro"/>
</dbReference>
<dbReference type="EMBL" id="CAJJDN010000159">
    <property type="protein sequence ID" value="CAD8125456.1"/>
    <property type="molecule type" value="Genomic_DNA"/>
</dbReference>
<dbReference type="GO" id="GO:0032456">
    <property type="term" value="P:endocytic recycling"/>
    <property type="evidence" value="ECO:0007669"/>
    <property type="project" value="TreeGrafter"/>
</dbReference>
<comment type="caution">
    <text evidence="2">The sequence shown here is derived from an EMBL/GenBank/DDBJ whole genome shotgun (WGS) entry which is preliminary data.</text>
</comment>
<dbReference type="GO" id="GO:0006886">
    <property type="term" value="P:intracellular protein transport"/>
    <property type="evidence" value="ECO:0007669"/>
    <property type="project" value="TreeGrafter"/>
</dbReference>
<dbReference type="SMART" id="SM00312">
    <property type="entry name" value="PX"/>
    <property type="match status" value="1"/>
</dbReference>
<name>A0A8S1RAN3_9CILI</name>
<dbReference type="OrthoDB" id="296792at2759"/>
<protein>
    <recommendedName>
        <fullName evidence="1">PX domain-containing protein</fullName>
    </recommendedName>
</protein>
<gene>
    <name evidence="2" type="ORF">PSON_ATCC_30995.1.T1590055</name>
</gene>
<keyword evidence="3" id="KW-1185">Reference proteome</keyword>
<dbReference type="PANTHER" id="PTHR12431:SF14">
    <property type="entry name" value="LD15323P"/>
    <property type="match status" value="1"/>
</dbReference>